<reference evidence="2 3" key="1">
    <citation type="submission" date="2024-02" db="EMBL/GenBank/DDBJ databases">
        <title>Discinaceae phylogenomics.</title>
        <authorList>
            <person name="Dirks A.C."/>
            <person name="James T.Y."/>
        </authorList>
    </citation>
    <scope>NUCLEOTIDE SEQUENCE [LARGE SCALE GENOMIC DNA]</scope>
    <source>
        <strain evidence="2 3">ACD0624</strain>
    </source>
</reference>
<feature type="compositionally biased region" description="Polar residues" evidence="1">
    <location>
        <begin position="55"/>
        <end position="66"/>
    </location>
</feature>
<dbReference type="EMBL" id="JBBBZM010000261">
    <property type="protein sequence ID" value="KAL0631344.1"/>
    <property type="molecule type" value="Genomic_DNA"/>
</dbReference>
<name>A0ABR3G5X2_9PEZI</name>
<feature type="compositionally biased region" description="Low complexity" evidence="1">
    <location>
        <begin position="20"/>
        <end position="30"/>
    </location>
</feature>
<feature type="compositionally biased region" description="Basic and acidic residues" evidence="1">
    <location>
        <begin position="408"/>
        <end position="421"/>
    </location>
</feature>
<dbReference type="Proteomes" id="UP001447188">
    <property type="component" value="Unassembled WGS sequence"/>
</dbReference>
<gene>
    <name evidence="2" type="ORF">Q9L58_009790</name>
</gene>
<feature type="region of interest" description="Disordered" evidence="1">
    <location>
        <begin position="398"/>
        <end position="444"/>
    </location>
</feature>
<feature type="region of interest" description="Disordered" evidence="1">
    <location>
        <begin position="19"/>
        <end position="66"/>
    </location>
</feature>
<accession>A0ABR3G5X2</accession>
<comment type="caution">
    <text evidence="2">The sequence shown here is derived from an EMBL/GenBank/DDBJ whole genome shotgun (WGS) entry which is preliminary data.</text>
</comment>
<protein>
    <submittedName>
        <fullName evidence="2">Uncharacterized protein</fullName>
    </submittedName>
</protein>
<evidence type="ECO:0000256" key="1">
    <source>
        <dbReference type="SAM" id="MobiDB-lite"/>
    </source>
</evidence>
<sequence length="444" mass="49760">MSHPGSAVSELNLLCRRVGSSSSDSSNSSNRAHLESFHLPSSPPPKNGKSLPVIQHTSSPPATENTAPASAILTRIRYFLENDYHLGAKQLVQTITSYEFRSFIRELQSPLVLPGEQVKHLRYDYDAETSRLTVKGMLTPVHEALGPTVAYMNRSIVSPTFLTVREVDHHVRMHGSMDCALPTRTRRSSSSDTPRKKQPSIKQPDAAFYYLDRSRGFPVKDAFPSIIFEVAFSQTYDSVVDAARQWIIRSEGQIKLAVVIKLTEGPIIPSDNADDSDASSDEEKYGSEFSCADAYNDFNLHCSPAVWVGPLDGFLELFRYDPVLKTVYQEGARINFFPTLPAVLPCIRATDFLRHLPATDARSYPIPLDYYADEIVMGVRALALKRKVIQNKLLKRKERGSEEDEYTDGSHMDDDQVVRDLEEVEDIEDGQGRRKKMKTGGQTE</sequence>
<evidence type="ECO:0000313" key="3">
    <source>
        <dbReference type="Proteomes" id="UP001447188"/>
    </source>
</evidence>
<feature type="region of interest" description="Disordered" evidence="1">
    <location>
        <begin position="178"/>
        <end position="201"/>
    </location>
</feature>
<evidence type="ECO:0000313" key="2">
    <source>
        <dbReference type="EMBL" id="KAL0631344.1"/>
    </source>
</evidence>
<organism evidence="2 3">
    <name type="scientific">Discina gigas</name>
    <dbReference type="NCBI Taxonomy" id="1032678"/>
    <lineage>
        <taxon>Eukaryota</taxon>
        <taxon>Fungi</taxon>
        <taxon>Dikarya</taxon>
        <taxon>Ascomycota</taxon>
        <taxon>Pezizomycotina</taxon>
        <taxon>Pezizomycetes</taxon>
        <taxon>Pezizales</taxon>
        <taxon>Discinaceae</taxon>
        <taxon>Discina</taxon>
    </lineage>
</organism>
<keyword evidence="3" id="KW-1185">Reference proteome</keyword>
<proteinExistence type="predicted"/>